<evidence type="ECO:0000313" key="2">
    <source>
        <dbReference type="EMBL" id="CUS57038.1"/>
    </source>
</evidence>
<feature type="transmembrane region" description="Helical" evidence="1">
    <location>
        <begin position="6"/>
        <end position="27"/>
    </location>
</feature>
<keyword evidence="1" id="KW-0812">Transmembrane</keyword>
<gene>
    <name evidence="2" type="ORF">MGWOODY_Hyp641</name>
</gene>
<name>A0A160U0M4_9ZZZZ</name>
<dbReference type="EMBL" id="CZQD01000038">
    <property type="protein sequence ID" value="CUS57038.1"/>
    <property type="molecule type" value="Genomic_DNA"/>
</dbReference>
<dbReference type="AlphaFoldDB" id="A0A160U0M4"/>
<evidence type="ECO:0000256" key="1">
    <source>
        <dbReference type="SAM" id="Phobius"/>
    </source>
</evidence>
<keyword evidence="1" id="KW-0472">Membrane</keyword>
<reference evidence="2" key="1">
    <citation type="submission" date="2015-10" db="EMBL/GenBank/DDBJ databases">
        <authorList>
            <person name="Gilbert D.G."/>
        </authorList>
    </citation>
    <scope>NUCLEOTIDE SEQUENCE</scope>
</reference>
<proteinExistence type="predicted"/>
<sequence length="98" mass="10288">MSTGKVIGIAVAVVALVGAVWLGSTLIDVDQTEPGKLPDVDVAIDADAGKIPEYDVDTGEVNVGTETETVLVPEVVMVEEEVEVPTVDVEEPEETPEQ</sequence>
<organism evidence="2">
    <name type="scientific">hydrothermal vent metagenome</name>
    <dbReference type="NCBI Taxonomy" id="652676"/>
    <lineage>
        <taxon>unclassified sequences</taxon>
        <taxon>metagenomes</taxon>
        <taxon>ecological metagenomes</taxon>
    </lineage>
</organism>
<protein>
    <submittedName>
        <fullName evidence="2">Uncharacterized protein</fullName>
    </submittedName>
</protein>
<accession>A0A160U0M4</accession>
<keyword evidence="1" id="KW-1133">Transmembrane helix</keyword>